<organism evidence="9 10">
    <name type="scientific">Coniochaeta hoffmannii</name>
    <dbReference type="NCBI Taxonomy" id="91930"/>
    <lineage>
        <taxon>Eukaryota</taxon>
        <taxon>Fungi</taxon>
        <taxon>Dikarya</taxon>
        <taxon>Ascomycota</taxon>
        <taxon>Pezizomycotina</taxon>
        <taxon>Sordariomycetes</taxon>
        <taxon>Sordariomycetidae</taxon>
        <taxon>Coniochaetales</taxon>
        <taxon>Coniochaetaceae</taxon>
        <taxon>Coniochaeta</taxon>
    </lineage>
</organism>
<dbReference type="Gene3D" id="4.10.240.10">
    <property type="entry name" value="Zn(2)-C6 fungal-type DNA-binding domain"/>
    <property type="match status" value="1"/>
</dbReference>
<keyword evidence="2" id="KW-0862">Zinc</keyword>
<keyword evidence="5" id="KW-0804">Transcription</keyword>
<gene>
    <name evidence="9" type="ORF">NKR19_g9765</name>
</gene>
<comment type="caution">
    <text evidence="9">The sequence shown here is derived from an EMBL/GenBank/DDBJ whole genome shotgun (WGS) entry which is preliminary data.</text>
</comment>
<name>A0AA38VG26_9PEZI</name>
<evidence type="ECO:0000256" key="5">
    <source>
        <dbReference type="ARBA" id="ARBA00023163"/>
    </source>
</evidence>
<keyword evidence="3" id="KW-0805">Transcription regulation</keyword>
<dbReference type="Pfam" id="PF11951">
    <property type="entry name" value="Fungal_trans_2"/>
    <property type="match status" value="1"/>
</dbReference>
<feature type="domain" description="Zn(2)-C6 fungal-type" evidence="8">
    <location>
        <begin position="20"/>
        <end position="48"/>
    </location>
</feature>
<comment type="subcellular location">
    <subcellularLocation>
        <location evidence="1">Nucleus</location>
    </subcellularLocation>
</comment>
<dbReference type="PROSITE" id="PS50048">
    <property type="entry name" value="ZN2_CY6_FUNGAL_2"/>
    <property type="match status" value="1"/>
</dbReference>
<dbReference type="EMBL" id="JANBVN010000256">
    <property type="protein sequence ID" value="KAJ9130744.1"/>
    <property type="molecule type" value="Genomic_DNA"/>
</dbReference>
<feature type="region of interest" description="Disordered" evidence="7">
    <location>
        <begin position="71"/>
        <end position="94"/>
    </location>
</feature>
<evidence type="ECO:0000256" key="3">
    <source>
        <dbReference type="ARBA" id="ARBA00023015"/>
    </source>
</evidence>
<reference evidence="9" key="1">
    <citation type="submission" date="2022-07" db="EMBL/GenBank/DDBJ databases">
        <title>Fungi with potential for degradation of polypropylene.</title>
        <authorList>
            <person name="Gostincar C."/>
        </authorList>
    </citation>
    <scope>NUCLEOTIDE SEQUENCE</scope>
    <source>
        <strain evidence="9">EXF-13287</strain>
    </source>
</reference>
<evidence type="ECO:0000313" key="9">
    <source>
        <dbReference type="EMBL" id="KAJ9130744.1"/>
    </source>
</evidence>
<keyword evidence="4" id="KW-0238">DNA-binding</keyword>
<keyword evidence="10" id="KW-1185">Reference proteome</keyword>
<evidence type="ECO:0000256" key="1">
    <source>
        <dbReference type="ARBA" id="ARBA00004123"/>
    </source>
</evidence>
<evidence type="ECO:0000313" key="10">
    <source>
        <dbReference type="Proteomes" id="UP001174691"/>
    </source>
</evidence>
<evidence type="ECO:0000256" key="2">
    <source>
        <dbReference type="ARBA" id="ARBA00022833"/>
    </source>
</evidence>
<dbReference type="CDD" id="cd00067">
    <property type="entry name" value="GAL4"/>
    <property type="match status" value="1"/>
</dbReference>
<accession>A0AA38VG26</accession>
<dbReference type="GO" id="GO:0000981">
    <property type="term" value="F:DNA-binding transcription factor activity, RNA polymerase II-specific"/>
    <property type="evidence" value="ECO:0007669"/>
    <property type="project" value="InterPro"/>
</dbReference>
<dbReference type="AlphaFoldDB" id="A0AA38VG26"/>
<evidence type="ECO:0000256" key="6">
    <source>
        <dbReference type="ARBA" id="ARBA00023242"/>
    </source>
</evidence>
<proteinExistence type="predicted"/>
<dbReference type="InterPro" id="IPR001138">
    <property type="entry name" value="Zn2Cys6_DnaBD"/>
</dbReference>
<dbReference type="GO" id="GO:0045944">
    <property type="term" value="P:positive regulation of transcription by RNA polymerase II"/>
    <property type="evidence" value="ECO:0007669"/>
    <property type="project" value="TreeGrafter"/>
</dbReference>
<sequence>MPRRKSVDHSAPVQKRARTGCLTCRSRKIKCDETKPRCRNCSRRGLTCDNGIQLKWEQEFISRGLAFGRQGRWSKDRAPGSPATPASTPRPLPADLQDPAQWCLVPLVKPHHFINTFYYDFDLDGCGEDPAEEGPSDALAPSPESASSVDSQALLLLDDLSLSPTFAPSTTTLAISRSPSPFPSLVSIDSSLLEYYLLRLCPLTTPSRLASSPFAQLIVPLFGLSGQEDVQQAVMALSARHRSTTDKAWTKTAMTLKGSVITSLRRRLVAAGNGSEVIWDPQILIIMMFLCLYEIVDNCDHRWVIHLKASEDIIRRSRQIAHSHVYKDFGELTTFTERFFAFQDVISRTACGNSPLFGIEYWDNAGQPTDIDTWMGCSPALVKILCRITELSQLKSKGDVSAPDFERQSADLELDLYQMRQPDGTVGDTLAAAAELKRKSVLLYHHCVLYDASPSTPFVCESVRDILEGLQELVRAGVTAGLAFPVFVAAVELDPVDDQLFYDKAAGEHVHGRRLVLETLEEIGRCSLSNISRTKAVIQKVWRTRDMSLDEDVSLHRRRGCETNDWSLFVGPYSSNISLA</sequence>
<dbReference type="GO" id="GO:0005634">
    <property type="term" value="C:nucleus"/>
    <property type="evidence" value="ECO:0007669"/>
    <property type="project" value="UniProtKB-SubCell"/>
</dbReference>
<dbReference type="PANTHER" id="PTHR37534:SF49">
    <property type="entry name" value="LYSINE BIOSYNTHESIS REGULATORY PROTEIN LYS14"/>
    <property type="match status" value="1"/>
</dbReference>
<dbReference type="Pfam" id="PF00172">
    <property type="entry name" value="Zn_clus"/>
    <property type="match status" value="1"/>
</dbReference>
<evidence type="ECO:0000256" key="4">
    <source>
        <dbReference type="ARBA" id="ARBA00023125"/>
    </source>
</evidence>
<dbReference type="GO" id="GO:0000976">
    <property type="term" value="F:transcription cis-regulatory region binding"/>
    <property type="evidence" value="ECO:0007669"/>
    <property type="project" value="TreeGrafter"/>
</dbReference>
<dbReference type="InterPro" id="IPR021858">
    <property type="entry name" value="Fun_TF"/>
</dbReference>
<dbReference type="SMART" id="SM00066">
    <property type="entry name" value="GAL4"/>
    <property type="match status" value="1"/>
</dbReference>
<evidence type="ECO:0000256" key="7">
    <source>
        <dbReference type="SAM" id="MobiDB-lite"/>
    </source>
</evidence>
<evidence type="ECO:0000259" key="8">
    <source>
        <dbReference type="PROSITE" id="PS50048"/>
    </source>
</evidence>
<keyword evidence="6" id="KW-0539">Nucleus</keyword>
<dbReference type="Proteomes" id="UP001174691">
    <property type="component" value="Unassembled WGS sequence"/>
</dbReference>
<dbReference type="SUPFAM" id="SSF57701">
    <property type="entry name" value="Zn2/Cys6 DNA-binding domain"/>
    <property type="match status" value="1"/>
</dbReference>
<dbReference type="GO" id="GO:0008270">
    <property type="term" value="F:zinc ion binding"/>
    <property type="evidence" value="ECO:0007669"/>
    <property type="project" value="InterPro"/>
</dbReference>
<dbReference type="InterPro" id="IPR036864">
    <property type="entry name" value="Zn2-C6_fun-type_DNA-bd_sf"/>
</dbReference>
<feature type="compositionally biased region" description="Low complexity" evidence="7">
    <location>
        <begin position="79"/>
        <end position="89"/>
    </location>
</feature>
<dbReference type="PROSITE" id="PS00463">
    <property type="entry name" value="ZN2_CY6_FUNGAL_1"/>
    <property type="match status" value="1"/>
</dbReference>
<dbReference type="PANTHER" id="PTHR37534">
    <property type="entry name" value="TRANSCRIPTIONAL ACTIVATOR PROTEIN UGA3"/>
    <property type="match status" value="1"/>
</dbReference>
<protein>
    <submittedName>
        <fullName evidence="9">Fungal-specific transcription factor domain-containing protein</fullName>
    </submittedName>
</protein>